<dbReference type="GO" id="GO:0016787">
    <property type="term" value="F:hydrolase activity"/>
    <property type="evidence" value="ECO:0007669"/>
    <property type="project" value="UniProtKB-KW"/>
</dbReference>
<comment type="caution">
    <text evidence="3">The sequence shown here is derived from an EMBL/GenBank/DDBJ whole genome shotgun (WGS) entry which is preliminary data.</text>
</comment>
<dbReference type="InterPro" id="IPR013094">
    <property type="entry name" value="AB_hydrolase_3"/>
</dbReference>
<protein>
    <submittedName>
        <fullName evidence="3">Alpha/beta hydrolase</fullName>
    </submittedName>
</protein>
<keyword evidence="4" id="KW-1185">Reference proteome</keyword>
<dbReference type="PANTHER" id="PTHR48081:SF8">
    <property type="entry name" value="ALPHA_BETA HYDROLASE FOLD-3 DOMAIN-CONTAINING PROTEIN-RELATED"/>
    <property type="match status" value="1"/>
</dbReference>
<dbReference type="Proteomes" id="UP001501343">
    <property type="component" value="Unassembled WGS sequence"/>
</dbReference>
<evidence type="ECO:0000259" key="2">
    <source>
        <dbReference type="Pfam" id="PF07859"/>
    </source>
</evidence>
<dbReference type="RefSeq" id="WP_248145610.1">
    <property type="nucleotide sequence ID" value="NZ_BAAAOF010000002.1"/>
</dbReference>
<dbReference type="Pfam" id="PF07859">
    <property type="entry name" value="Abhydrolase_3"/>
    <property type="match status" value="1"/>
</dbReference>
<dbReference type="InterPro" id="IPR050300">
    <property type="entry name" value="GDXG_lipolytic_enzyme"/>
</dbReference>
<name>A0ABN2PBU2_9MICO</name>
<reference evidence="3 4" key="1">
    <citation type="journal article" date="2019" name="Int. J. Syst. Evol. Microbiol.">
        <title>The Global Catalogue of Microorganisms (GCM) 10K type strain sequencing project: providing services to taxonomists for standard genome sequencing and annotation.</title>
        <authorList>
            <consortium name="The Broad Institute Genomics Platform"/>
            <consortium name="The Broad Institute Genome Sequencing Center for Infectious Disease"/>
            <person name="Wu L."/>
            <person name="Ma J."/>
        </authorList>
    </citation>
    <scope>NUCLEOTIDE SEQUENCE [LARGE SCALE GENOMIC DNA]</scope>
    <source>
        <strain evidence="3 4">JCM 14900</strain>
    </source>
</reference>
<dbReference type="SUPFAM" id="SSF53474">
    <property type="entry name" value="alpha/beta-Hydrolases"/>
    <property type="match status" value="1"/>
</dbReference>
<keyword evidence="1 3" id="KW-0378">Hydrolase</keyword>
<gene>
    <name evidence="3" type="ORF">GCM10009775_07610</name>
</gene>
<dbReference type="EMBL" id="BAAAOF010000002">
    <property type="protein sequence ID" value="GAA1917643.1"/>
    <property type="molecule type" value="Genomic_DNA"/>
</dbReference>
<evidence type="ECO:0000313" key="4">
    <source>
        <dbReference type="Proteomes" id="UP001501343"/>
    </source>
</evidence>
<accession>A0ABN2PBU2</accession>
<dbReference type="Gene3D" id="3.40.50.1820">
    <property type="entry name" value="alpha/beta hydrolase"/>
    <property type="match status" value="1"/>
</dbReference>
<evidence type="ECO:0000313" key="3">
    <source>
        <dbReference type="EMBL" id="GAA1917643.1"/>
    </source>
</evidence>
<evidence type="ECO:0000256" key="1">
    <source>
        <dbReference type="ARBA" id="ARBA00022801"/>
    </source>
</evidence>
<organism evidence="3 4">
    <name type="scientific">Microbacterium aoyamense</name>
    <dbReference type="NCBI Taxonomy" id="344166"/>
    <lineage>
        <taxon>Bacteria</taxon>
        <taxon>Bacillati</taxon>
        <taxon>Actinomycetota</taxon>
        <taxon>Actinomycetes</taxon>
        <taxon>Micrococcales</taxon>
        <taxon>Microbacteriaceae</taxon>
        <taxon>Microbacterium</taxon>
    </lineage>
</organism>
<dbReference type="PANTHER" id="PTHR48081">
    <property type="entry name" value="AB HYDROLASE SUPERFAMILY PROTEIN C4A8.06C"/>
    <property type="match status" value="1"/>
</dbReference>
<dbReference type="InterPro" id="IPR029058">
    <property type="entry name" value="AB_hydrolase_fold"/>
</dbReference>
<proteinExistence type="predicted"/>
<sequence>MSHSETDSTIPGPHGDIPLRVYRPDGKPRAGLVWLHGGAFSHNDINVPEAHWVAGLLADAGIVTVAIDYRLANDGIHFPVLTDECLAGWDWAVSEGFGVREGDWHVGGGSAGANLAASVALQLRDGRQALPKSLVLIYGVQHPELPEPSAELRGQLDLLSPEAIYSPEVVREMNLNYVGPAEMLSHPYTFPANADLHDLPPTLIVNSERDQLRASGEAFAAQLALAGVDIALIRERDVEHGHLNFPEVPGARRTVERIVRWINGVGAVWI</sequence>
<feature type="domain" description="Alpha/beta hydrolase fold-3" evidence="2">
    <location>
        <begin position="32"/>
        <end position="242"/>
    </location>
</feature>